<proteinExistence type="predicted"/>
<evidence type="ECO:0000313" key="4">
    <source>
        <dbReference type="Proteomes" id="UP001320831"/>
    </source>
</evidence>
<comment type="caution">
    <text evidence="3">The sequence shown here is derived from an EMBL/GenBank/DDBJ whole genome shotgun (WGS) entry which is preliminary data.</text>
</comment>
<dbReference type="EMBL" id="JAOCZP010000017">
    <property type="protein sequence ID" value="MCT7378663.1"/>
    <property type="molecule type" value="Genomic_DNA"/>
</dbReference>
<dbReference type="SUPFAM" id="SSF75304">
    <property type="entry name" value="Amidase signature (AS) enzymes"/>
    <property type="match status" value="1"/>
</dbReference>
<dbReference type="InterPro" id="IPR036928">
    <property type="entry name" value="AS_sf"/>
</dbReference>
<dbReference type="PANTHER" id="PTHR11895:SF76">
    <property type="entry name" value="INDOLEACETAMIDE HYDROLASE"/>
    <property type="match status" value="1"/>
</dbReference>
<organism evidence="3 4">
    <name type="scientific">Chelativorans salis</name>
    <dbReference type="NCBI Taxonomy" id="2978478"/>
    <lineage>
        <taxon>Bacteria</taxon>
        <taxon>Pseudomonadati</taxon>
        <taxon>Pseudomonadota</taxon>
        <taxon>Alphaproteobacteria</taxon>
        <taxon>Hyphomicrobiales</taxon>
        <taxon>Phyllobacteriaceae</taxon>
        <taxon>Chelativorans</taxon>
    </lineage>
</organism>
<name>A0ABT2LZ44_9HYPH</name>
<dbReference type="InterPro" id="IPR000120">
    <property type="entry name" value="Amidase"/>
</dbReference>
<sequence length="501" mass="53650">MSATRLIEGFAKAEFTPGELLEACRERISRLNPSINALTSFCTERAIAEASRSTQRWREGAPMGPLDGLPIGVKDLQDAEGLPTTQGNPLFRSNMAKRDAPMVARLRRAGAIVLAKTNVPEFGAGGNTRNPVWGATGNPYDPRLTAGGSSGGSAAALAASLVPLCTGSDTGGSLRLPAAFCGVLGYRPSADVVAHPTRPVGWSVISVLGPMARNMDDLLLMLQTIHGFEAGDPLSSPADPARFDNLSPVSLDQLHICFSEDFGGAPVDRRVRSAFRERVAAIAPHVASCRPVYLDLGEMDRCFDILRAESFVAAFDLTGDGAVEQFGPHVAANVELGRRLSFHDRAWAHLEQTRILRAFNKRMADFDILLLPTAPIPAFPWEQSYPEEIDGQKMDIYYRWLALTYRGSLMGGPAITLPAGTLNDGLPFGLQLLGPLRDDRALLRAARAIEALLARDPAMAPVKPDLTKIVPPPVDLRGIATHPLESSSAGTARPDPVGTAV</sequence>
<dbReference type="RefSeq" id="WP_260907723.1">
    <property type="nucleotide sequence ID" value="NZ_JAOCZP010000017.1"/>
</dbReference>
<evidence type="ECO:0000256" key="1">
    <source>
        <dbReference type="SAM" id="MobiDB-lite"/>
    </source>
</evidence>
<protein>
    <submittedName>
        <fullName evidence="3">Amidase</fullName>
    </submittedName>
</protein>
<dbReference type="Proteomes" id="UP001320831">
    <property type="component" value="Unassembled WGS sequence"/>
</dbReference>
<keyword evidence="4" id="KW-1185">Reference proteome</keyword>
<reference evidence="3 4" key="1">
    <citation type="submission" date="2022-09" db="EMBL/GenBank/DDBJ databases">
        <title>Chelativorans salina sp. nov., a novel slightly halophilic bacterium isolated from a saline lake sediment enrichment.</title>
        <authorList>
            <person name="Gao L."/>
            <person name="Fang B.-Z."/>
            <person name="Li W.-J."/>
        </authorList>
    </citation>
    <scope>NUCLEOTIDE SEQUENCE [LARGE SCALE GENOMIC DNA]</scope>
    <source>
        <strain evidence="3 4">EGI FJ00035</strain>
    </source>
</reference>
<evidence type="ECO:0000313" key="3">
    <source>
        <dbReference type="EMBL" id="MCT7378663.1"/>
    </source>
</evidence>
<accession>A0ABT2LZ44</accession>
<dbReference type="Pfam" id="PF01425">
    <property type="entry name" value="Amidase"/>
    <property type="match status" value="1"/>
</dbReference>
<feature type="region of interest" description="Disordered" evidence="1">
    <location>
        <begin position="480"/>
        <end position="501"/>
    </location>
</feature>
<dbReference type="Gene3D" id="3.90.1300.10">
    <property type="entry name" value="Amidase signature (AS) domain"/>
    <property type="match status" value="1"/>
</dbReference>
<dbReference type="PANTHER" id="PTHR11895">
    <property type="entry name" value="TRANSAMIDASE"/>
    <property type="match status" value="1"/>
</dbReference>
<gene>
    <name evidence="3" type="ORF">N5A92_27020</name>
</gene>
<feature type="domain" description="Amidase" evidence="2">
    <location>
        <begin position="19"/>
        <end position="443"/>
    </location>
</feature>
<evidence type="ECO:0000259" key="2">
    <source>
        <dbReference type="Pfam" id="PF01425"/>
    </source>
</evidence>
<dbReference type="InterPro" id="IPR023631">
    <property type="entry name" value="Amidase_dom"/>
</dbReference>